<accession>A0A7S1IEH7</accession>
<dbReference type="EMBL" id="HBGA01057013">
    <property type="protein sequence ID" value="CAD9009904.1"/>
    <property type="molecule type" value="Transcribed_RNA"/>
</dbReference>
<feature type="region of interest" description="Disordered" evidence="9">
    <location>
        <begin position="264"/>
        <end position="286"/>
    </location>
</feature>
<evidence type="ECO:0000256" key="3">
    <source>
        <dbReference type="ARBA" id="ARBA00022741"/>
    </source>
</evidence>
<evidence type="ECO:0000313" key="11">
    <source>
        <dbReference type="EMBL" id="CAD9009904.1"/>
    </source>
</evidence>
<feature type="domain" description="Kinesin motor" evidence="10">
    <location>
        <begin position="514"/>
        <end position="847"/>
    </location>
</feature>
<protein>
    <recommendedName>
        <fullName evidence="7">Kinesin-like protein</fullName>
    </recommendedName>
</protein>
<dbReference type="GO" id="GO:0008017">
    <property type="term" value="F:microtubule binding"/>
    <property type="evidence" value="ECO:0007669"/>
    <property type="project" value="InterPro"/>
</dbReference>
<feature type="binding site" evidence="6">
    <location>
        <begin position="600"/>
        <end position="607"/>
    </location>
    <ligand>
        <name>ATP</name>
        <dbReference type="ChEBI" id="CHEBI:30616"/>
    </ligand>
</feature>
<dbReference type="PANTHER" id="PTHR47972:SF45">
    <property type="entry name" value="PROTEIN CLARET SEGREGATIONAL"/>
    <property type="match status" value="1"/>
</dbReference>
<feature type="region of interest" description="Disordered" evidence="9">
    <location>
        <begin position="1"/>
        <end position="56"/>
    </location>
</feature>
<dbReference type="SUPFAM" id="SSF52540">
    <property type="entry name" value="P-loop containing nucleoside triphosphate hydrolases"/>
    <property type="match status" value="1"/>
</dbReference>
<evidence type="ECO:0000256" key="4">
    <source>
        <dbReference type="ARBA" id="ARBA00022840"/>
    </source>
</evidence>
<dbReference type="GO" id="GO:0005524">
    <property type="term" value="F:ATP binding"/>
    <property type="evidence" value="ECO:0007669"/>
    <property type="project" value="UniProtKB-UniRule"/>
</dbReference>
<dbReference type="GO" id="GO:0003777">
    <property type="term" value="F:microtubule motor activity"/>
    <property type="evidence" value="ECO:0007669"/>
    <property type="project" value="InterPro"/>
</dbReference>
<dbReference type="InterPro" id="IPR027640">
    <property type="entry name" value="Kinesin-like_fam"/>
</dbReference>
<dbReference type="PROSITE" id="PS00411">
    <property type="entry name" value="KINESIN_MOTOR_1"/>
    <property type="match status" value="1"/>
</dbReference>
<evidence type="ECO:0000256" key="9">
    <source>
        <dbReference type="SAM" id="MobiDB-lite"/>
    </source>
</evidence>
<name>A0A7S1IEH7_9EUGL</name>
<dbReference type="GO" id="GO:0005874">
    <property type="term" value="C:microtubule"/>
    <property type="evidence" value="ECO:0007669"/>
    <property type="project" value="UniProtKB-KW"/>
</dbReference>
<dbReference type="SMART" id="SM00129">
    <property type="entry name" value="KISc"/>
    <property type="match status" value="1"/>
</dbReference>
<feature type="compositionally biased region" description="Basic and acidic residues" evidence="9">
    <location>
        <begin position="204"/>
        <end position="221"/>
    </location>
</feature>
<evidence type="ECO:0000256" key="2">
    <source>
        <dbReference type="ARBA" id="ARBA00022701"/>
    </source>
</evidence>
<organism evidence="11">
    <name type="scientific">Eutreptiella gymnastica</name>
    <dbReference type="NCBI Taxonomy" id="73025"/>
    <lineage>
        <taxon>Eukaryota</taxon>
        <taxon>Discoba</taxon>
        <taxon>Euglenozoa</taxon>
        <taxon>Euglenida</taxon>
        <taxon>Spirocuta</taxon>
        <taxon>Euglenophyceae</taxon>
        <taxon>Eutreptiales</taxon>
        <taxon>Eutreptiaceae</taxon>
        <taxon>Eutreptiella</taxon>
    </lineage>
</organism>
<dbReference type="GO" id="GO:0007018">
    <property type="term" value="P:microtubule-based movement"/>
    <property type="evidence" value="ECO:0007669"/>
    <property type="project" value="InterPro"/>
</dbReference>
<proteinExistence type="inferred from homology"/>
<sequence length="871" mass="95670">MAHARYPPTRPGVGSDTRRFSPSPPLDYASLKGPALPQGQMPLKKGHEQEYAQGSASVVTRRISLQESRDYVKIAKMASLAGSSPGRGSPIDQQGVFSSHRNLSPTLTKAQSALLFRPATAREHHRPQEPRGALTRHRSAPPGSHSVWKARSAVYKASPRTSSGGDHTPRLKGVAIRDTQSPILGLKERHKARGEPFWAQAQAREPKPKPEPKEAKPKPEPQELSPLPSSSPLPPPGPGSVVDAVDFSPVPFLPKLDAETMTDLVDAPDPVPDGPKEGTGPVGPDVREPGPAARMDLETLWGQLQAERAQRHKLQHRLQVTEEKLAESAGAQSDADALRLQLQVEKLQSRRLQLQPPVTSKRTMMYDAAVQTGGNPSGQPSCDAATQTAAGAYLPPTGMEEVQRQVALLEQALAQRDETIEQLDALIKEGDAVRRKLHVTNHELTRTIKERNSRIDELERALQQGDLRYRDRIAALTADLRETCDDLQQMDVRMREMEAERRRLHYQVQELRGNIRVICRVRPQLEGEPGTAAAFEFPDSGLDNRTLALVSEHERAPKKYLFSFDRVFGGQATQAEVFEQVSPLVQSALDGFKVCLFAYGQTGSGKTFTMQGPPDFRPGGPEAGVIPLAMKMILQCALQRTGGWQYTLQATCSEVYNNELRDLLAPQGDEAFRLQVVHDAGGGTSVTNLTSVEVQDEAVLMELLKVAARNRAIAATRFNQHSSRSHSVFTLSITGTSPCRQRATHGTLNIVDLAGSERLDASPTDPERLKEVQHINRSLSCLGDVIAALSQKSAQHVPYRNSRLTYLLQNSLTHGAKILMFVNVSPLAEHINESVCSLRFASKVNSCEVGVARRLVEERDTGGWSHTHTHR</sequence>
<keyword evidence="3 6" id="KW-0547">Nucleotide-binding</keyword>
<feature type="coiled-coil region" evidence="8">
    <location>
        <begin position="399"/>
        <end position="514"/>
    </location>
</feature>
<keyword evidence="8" id="KW-0175">Coiled coil</keyword>
<evidence type="ECO:0000256" key="5">
    <source>
        <dbReference type="ARBA" id="ARBA00023175"/>
    </source>
</evidence>
<feature type="compositionally biased region" description="Pro residues" evidence="9">
    <location>
        <begin position="229"/>
        <end position="238"/>
    </location>
</feature>
<dbReference type="Pfam" id="PF00225">
    <property type="entry name" value="Kinesin"/>
    <property type="match status" value="1"/>
</dbReference>
<gene>
    <name evidence="11" type="ORF">EGYM00392_LOCUS20999</name>
</gene>
<keyword evidence="5 6" id="KW-0505">Motor protein</keyword>
<dbReference type="CDD" id="cd01366">
    <property type="entry name" value="KISc_C_terminal"/>
    <property type="match status" value="1"/>
</dbReference>
<evidence type="ECO:0000256" key="8">
    <source>
        <dbReference type="SAM" id="Coils"/>
    </source>
</evidence>
<dbReference type="PANTHER" id="PTHR47972">
    <property type="entry name" value="KINESIN-LIKE PROTEIN KLP-3"/>
    <property type="match status" value="1"/>
</dbReference>
<keyword evidence="4 6" id="KW-0067">ATP-binding</keyword>
<evidence type="ECO:0000259" key="10">
    <source>
        <dbReference type="PROSITE" id="PS50067"/>
    </source>
</evidence>
<feature type="region of interest" description="Disordered" evidence="9">
    <location>
        <begin position="121"/>
        <end position="245"/>
    </location>
</feature>
<dbReference type="InterPro" id="IPR036961">
    <property type="entry name" value="Kinesin_motor_dom_sf"/>
</dbReference>
<comment type="similarity">
    <text evidence="1">Belongs to the TRAFAC class myosin-kinesin ATPase superfamily. Kinesin family. KIN-14 subfamily.</text>
</comment>
<dbReference type="InterPro" id="IPR019821">
    <property type="entry name" value="Kinesin_motor_CS"/>
</dbReference>
<evidence type="ECO:0000256" key="6">
    <source>
        <dbReference type="PROSITE-ProRule" id="PRU00283"/>
    </source>
</evidence>
<dbReference type="InterPro" id="IPR001752">
    <property type="entry name" value="Kinesin_motor_dom"/>
</dbReference>
<dbReference type="AlphaFoldDB" id="A0A7S1IEH7"/>
<evidence type="ECO:0000256" key="1">
    <source>
        <dbReference type="ARBA" id="ARBA00010899"/>
    </source>
</evidence>
<keyword evidence="2 7" id="KW-0493">Microtubule</keyword>
<dbReference type="PRINTS" id="PR00380">
    <property type="entry name" value="KINESINHEAVY"/>
</dbReference>
<evidence type="ECO:0000256" key="7">
    <source>
        <dbReference type="RuleBase" id="RU000394"/>
    </source>
</evidence>
<dbReference type="Gene3D" id="3.40.850.10">
    <property type="entry name" value="Kinesin motor domain"/>
    <property type="match status" value="1"/>
</dbReference>
<dbReference type="InterPro" id="IPR027417">
    <property type="entry name" value="P-loop_NTPase"/>
</dbReference>
<dbReference type="PROSITE" id="PS50067">
    <property type="entry name" value="KINESIN_MOTOR_2"/>
    <property type="match status" value="1"/>
</dbReference>
<reference evidence="11" key="1">
    <citation type="submission" date="2021-01" db="EMBL/GenBank/DDBJ databases">
        <authorList>
            <person name="Corre E."/>
            <person name="Pelletier E."/>
            <person name="Niang G."/>
            <person name="Scheremetjew M."/>
            <person name="Finn R."/>
            <person name="Kale V."/>
            <person name="Holt S."/>
            <person name="Cochrane G."/>
            <person name="Meng A."/>
            <person name="Brown T."/>
            <person name="Cohen L."/>
        </authorList>
    </citation>
    <scope>NUCLEOTIDE SEQUENCE</scope>
    <source>
        <strain evidence="11">NIES-381</strain>
    </source>
</reference>